<evidence type="ECO:0000313" key="3">
    <source>
        <dbReference type="Proteomes" id="UP000006769"/>
    </source>
</evidence>
<dbReference type="VEuPathDB" id="AmoebaDB:ENU1_212590"/>
<proteinExistence type="predicted"/>
<name>K2GQ09_ENTNP</name>
<dbReference type="OrthoDB" id="10356950at2759"/>
<protein>
    <submittedName>
        <fullName evidence="2">Uncharacterized protein</fullName>
    </submittedName>
</protein>
<gene>
    <name evidence="2" type="ORF">ENU1_212590</name>
</gene>
<feature type="compositionally biased region" description="Low complexity" evidence="1">
    <location>
        <begin position="72"/>
        <end position="88"/>
    </location>
</feature>
<accession>K2GQ09</accession>
<reference evidence="2 3" key="1">
    <citation type="submission" date="2011-11" db="EMBL/GenBank/DDBJ databases">
        <authorList>
            <person name="Hannick L."/>
            <person name="Karamycheva S."/>
            <person name="Lorenzi H."/>
            <person name="Caler E."/>
        </authorList>
    </citation>
    <scope>NUCLEOTIDE SEQUENCE [LARGE SCALE GENOMIC DNA]</scope>
    <source>
        <strain evidence="2 3">P19</strain>
    </source>
</reference>
<feature type="region of interest" description="Disordered" evidence="1">
    <location>
        <begin position="70"/>
        <end position="109"/>
    </location>
</feature>
<dbReference type="AlphaFoldDB" id="K2GQ09"/>
<feature type="region of interest" description="Disordered" evidence="1">
    <location>
        <begin position="19"/>
        <end position="39"/>
    </location>
</feature>
<dbReference type="GeneID" id="20076841"/>
<evidence type="ECO:0000313" key="2">
    <source>
        <dbReference type="EMBL" id="EKE37008.1"/>
    </source>
</evidence>
<organism evidence="2 3">
    <name type="scientific">Entamoeba nuttalli (strain P19)</name>
    <name type="common">Amoeba</name>
    <dbReference type="NCBI Taxonomy" id="1076696"/>
    <lineage>
        <taxon>Eukaryota</taxon>
        <taxon>Amoebozoa</taxon>
        <taxon>Evosea</taxon>
        <taxon>Archamoebae</taxon>
        <taxon>Mastigamoebida</taxon>
        <taxon>Entamoebidae</taxon>
        <taxon>Entamoeba</taxon>
    </lineage>
</organism>
<dbReference type="RefSeq" id="XP_008860661.1">
    <property type="nucleotide sequence ID" value="XM_008862439.1"/>
</dbReference>
<sequence length="130" mass="14096">MSIDRSYSSKTTTHTLLSVPSKSVPSIPPHYKKANSTPETTSIPIKLSFTMGFAETHHYSHPLIPTTPYTDSQLLSSSSSKNLLNSQQTKRTLQIHPPTTIKSQPTSVSESISASFSSGQCNSSPVFSLL</sequence>
<dbReference type="Proteomes" id="UP000006769">
    <property type="component" value="Unassembled WGS sequence"/>
</dbReference>
<dbReference type="EMBL" id="JH930207">
    <property type="protein sequence ID" value="EKE37008.1"/>
    <property type="molecule type" value="Genomic_DNA"/>
</dbReference>
<dbReference type="OMA" id="MSIDRSY"/>
<evidence type="ECO:0000256" key="1">
    <source>
        <dbReference type="SAM" id="MobiDB-lite"/>
    </source>
</evidence>